<dbReference type="AlphaFoldDB" id="A0A919EKQ2"/>
<dbReference type="EMBL" id="BNCK01000004">
    <property type="protein sequence ID" value="GHF92909.1"/>
    <property type="molecule type" value="Genomic_DNA"/>
</dbReference>
<protein>
    <recommendedName>
        <fullName evidence="4">Lipoprotein</fullName>
    </recommendedName>
</protein>
<sequence>MFTKFCQLFLILMLLGGCNKAEQTAPVSPRCIEGQSHCQITIDDAEVSITFNREKLVAEQGFQLLINVKSPKAITSISAYMEGEDMYMGKIPLLFEKSGKNQFIADGLFGSCGQPEMTWRVWIFINGNKQQSLSFTVPSYLR</sequence>
<evidence type="ECO:0000256" key="1">
    <source>
        <dbReference type="SAM" id="SignalP"/>
    </source>
</evidence>
<comment type="caution">
    <text evidence="2">The sequence shown here is derived from an EMBL/GenBank/DDBJ whole genome shotgun (WGS) entry which is preliminary data.</text>
</comment>
<feature type="signal peptide" evidence="1">
    <location>
        <begin position="1"/>
        <end position="21"/>
    </location>
</feature>
<gene>
    <name evidence="2" type="ORF">GCM10017161_21400</name>
</gene>
<evidence type="ECO:0000313" key="3">
    <source>
        <dbReference type="Proteomes" id="UP000623842"/>
    </source>
</evidence>
<keyword evidence="3" id="KW-1185">Reference proteome</keyword>
<proteinExistence type="predicted"/>
<evidence type="ECO:0000313" key="2">
    <source>
        <dbReference type="EMBL" id="GHF92909.1"/>
    </source>
</evidence>
<keyword evidence="1" id="KW-0732">Signal</keyword>
<organism evidence="2 3">
    <name type="scientific">Thalassotalea marina</name>
    <dbReference type="NCBI Taxonomy" id="1673741"/>
    <lineage>
        <taxon>Bacteria</taxon>
        <taxon>Pseudomonadati</taxon>
        <taxon>Pseudomonadota</taxon>
        <taxon>Gammaproteobacteria</taxon>
        <taxon>Alteromonadales</taxon>
        <taxon>Colwelliaceae</taxon>
        <taxon>Thalassotalea</taxon>
    </lineage>
</organism>
<evidence type="ECO:0008006" key="4">
    <source>
        <dbReference type="Google" id="ProtNLM"/>
    </source>
</evidence>
<name>A0A919EKQ2_9GAMM</name>
<feature type="chain" id="PRO_5036769571" description="Lipoprotein" evidence="1">
    <location>
        <begin position="22"/>
        <end position="142"/>
    </location>
</feature>
<accession>A0A919EKQ2</accession>
<reference evidence="2" key="2">
    <citation type="submission" date="2020-09" db="EMBL/GenBank/DDBJ databases">
        <authorList>
            <person name="Sun Q."/>
            <person name="Kim S."/>
        </authorList>
    </citation>
    <scope>NUCLEOTIDE SEQUENCE</scope>
    <source>
        <strain evidence="2">KCTC 42731</strain>
    </source>
</reference>
<dbReference type="PROSITE" id="PS51257">
    <property type="entry name" value="PROKAR_LIPOPROTEIN"/>
    <property type="match status" value="1"/>
</dbReference>
<dbReference type="RefSeq" id="WP_189770226.1">
    <property type="nucleotide sequence ID" value="NZ_BNCK01000004.1"/>
</dbReference>
<reference evidence="2" key="1">
    <citation type="journal article" date="2014" name="Int. J. Syst. Evol. Microbiol.">
        <title>Complete genome sequence of Corynebacterium casei LMG S-19264T (=DSM 44701T), isolated from a smear-ripened cheese.</title>
        <authorList>
            <consortium name="US DOE Joint Genome Institute (JGI-PGF)"/>
            <person name="Walter F."/>
            <person name="Albersmeier A."/>
            <person name="Kalinowski J."/>
            <person name="Ruckert C."/>
        </authorList>
    </citation>
    <scope>NUCLEOTIDE SEQUENCE</scope>
    <source>
        <strain evidence="2">KCTC 42731</strain>
    </source>
</reference>
<dbReference type="Proteomes" id="UP000623842">
    <property type="component" value="Unassembled WGS sequence"/>
</dbReference>